<dbReference type="EMBL" id="QWGR01000163">
    <property type="protein sequence ID" value="RIJ44254.1"/>
    <property type="molecule type" value="Genomic_DNA"/>
</dbReference>
<comment type="caution">
    <text evidence="1">The sequence shown here is derived from an EMBL/GenBank/DDBJ whole genome shotgun (WGS) entry which is preliminary data.</text>
</comment>
<accession>A0A399SMK8</accession>
<evidence type="ECO:0000313" key="1">
    <source>
        <dbReference type="EMBL" id="RIJ44254.1"/>
    </source>
</evidence>
<dbReference type="AlphaFoldDB" id="A0A399SMK8"/>
<sequence length="64" mass="7052">MPENRIPLFRDHAPHLTRQASIATRATLRDDRASSLMAARAGSDIIRFYVIVKRKFGKSGIGGG</sequence>
<protein>
    <submittedName>
        <fullName evidence="1">Uncharacterized protein</fullName>
    </submittedName>
</protein>
<feature type="non-terminal residue" evidence="1">
    <location>
        <position position="64"/>
    </location>
</feature>
<dbReference type="Proteomes" id="UP000265926">
    <property type="component" value="Unassembled WGS sequence"/>
</dbReference>
<keyword evidence="2" id="KW-1185">Reference proteome</keyword>
<gene>
    <name evidence="1" type="ORF">D1614_24375</name>
</gene>
<reference evidence="1 2" key="1">
    <citation type="submission" date="2018-08" db="EMBL/GenBank/DDBJ databases">
        <title>Pallidiluteibacterium maritimus gen. nov., sp. nov., isolated from coastal sediment.</title>
        <authorList>
            <person name="Zhou L.Y."/>
        </authorList>
    </citation>
    <scope>NUCLEOTIDE SEQUENCE [LARGE SCALE GENOMIC DNA]</scope>
    <source>
        <strain evidence="1 2">XSD2</strain>
    </source>
</reference>
<evidence type="ECO:0000313" key="2">
    <source>
        <dbReference type="Proteomes" id="UP000265926"/>
    </source>
</evidence>
<proteinExistence type="predicted"/>
<organism evidence="1 2">
    <name type="scientific">Maribellus luteus</name>
    <dbReference type="NCBI Taxonomy" id="2305463"/>
    <lineage>
        <taxon>Bacteria</taxon>
        <taxon>Pseudomonadati</taxon>
        <taxon>Bacteroidota</taxon>
        <taxon>Bacteroidia</taxon>
        <taxon>Marinilabiliales</taxon>
        <taxon>Prolixibacteraceae</taxon>
        <taxon>Maribellus</taxon>
    </lineage>
</organism>
<name>A0A399SMK8_9BACT</name>